<gene>
    <name evidence="2" type="primary">Contig12393.g13231</name>
    <name evidence="2" type="ORF">STYLEM_17261</name>
</gene>
<accession>A0A078B0R6</accession>
<organism evidence="2 3">
    <name type="scientific">Stylonychia lemnae</name>
    <name type="common">Ciliate</name>
    <dbReference type="NCBI Taxonomy" id="5949"/>
    <lineage>
        <taxon>Eukaryota</taxon>
        <taxon>Sar</taxon>
        <taxon>Alveolata</taxon>
        <taxon>Ciliophora</taxon>
        <taxon>Intramacronucleata</taxon>
        <taxon>Spirotrichea</taxon>
        <taxon>Stichotrichia</taxon>
        <taxon>Sporadotrichida</taxon>
        <taxon>Oxytrichidae</taxon>
        <taxon>Stylonychinae</taxon>
        <taxon>Stylonychia</taxon>
    </lineage>
</organism>
<keyword evidence="3" id="KW-1185">Reference proteome</keyword>
<feature type="region of interest" description="Disordered" evidence="1">
    <location>
        <begin position="1"/>
        <end position="29"/>
    </location>
</feature>
<reference evidence="2 3" key="1">
    <citation type="submission" date="2014-06" db="EMBL/GenBank/DDBJ databases">
        <authorList>
            <person name="Swart Estienne"/>
        </authorList>
    </citation>
    <scope>NUCLEOTIDE SEQUENCE [LARGE SCALE GENOMIC DNA]</scope>
    <source>
        <strain evidence="2 3">130c</strain>
    </source>
</reference>
<sequence>MDNSEDDFSLNYENSEDDHKSCNQMERVKSSSRVNFSKLRDQKIKKIVEIYKNKGHKKITRLQFPISQQIRKSSRKIKEPKTQRS</sequence>
<dbReference type="InParanoid" id="A0A078B0R6"/>
<feature type="compositionally biased region" description="Basic and acidic residues" evidence="1">
    <location>
        <begin position="17"/>
        <end position="29"/>
    </location>
</feature>
<protein>
    <submittedName>
        <fullName evidence="2">Uncharacterized protein</fullName>
    </submittedName>
</protein>
<name>A0A078B0R6_STYLE</name>
<dbReference type="EMBL" id="CCKQ01016271">
    <property type="protein sequence ID" value="CDW88144.1"/>
    <property type="molecule type" value="Genomic_DNA"/>
</dbReference>
<proteinExistence type="predicted"/>
<evidence type="ECO:0000313" key="2">
    <source>
        <dbReference type="EMBL" id="CDW88144.1"/>
    </source>
</evidence>
<evidence type="ECO:0000256" key="1">
    <source>
        <dbReference type="SAM" id="MobiDB-lite"/>
    </source>
</evidence>
<evidence type="ECO:0000313" key="3">
    <source>
        <dbReference type="Proteomes" id="UP000039865"/>
    </source>
</evidence>
<dbReference type="AlphaFoldDB" id="A0A078B0R6"/>
<dbReference type="Proteomes" id="UP000039865">
    <property type="component" value="Unassembled WGS sequence"/>
</dbReference>